<evidence type="ECO:0000313" key="1">
    <source>
        <dbReference type="EMBL" id="OUR96445.1"/>
    </source>
</evidence>
<comment type="caution">
    <text evidence="1">The sequence shown here is derived from an EMBL/GenBank/DDBJ whole genome shotgun (WGS) entry which is preliminary data.</text>
</comment>
<dbReference type="AlphaFoldDB" id="A0A1Y5F6S6"/>
<reference evidence="2" key="1">
    <citation type="journal article" date="2017" name="Proc. Natl. Acad. Sci. U.S.A.">
        <title>Simulation of Deepwater Horizon oil plume reveals substrate specialization within a complex community of hydrocarbon-degraders.</title>
        <authorList>
            <person name="Hu P."/>
            <person name="Dubinsky E.A."/>
            <person name="Probst A.J."/>
            <person name="Wang J."/>
            <person name="Sieber C.M.K."/>
            <person name="Tom L.M."/>
            <person name="Gardinali P."/>
            <person name="Banfield J.F."/>
            <person name="Atlas R.M."/>
            <person name="Andersen G.L."/>
        </authorList>
    </citation>
    <scope>NUCLEOTIDE SEQUENCE [LARGE SCALE GENOMIC DNA]</scope>
</reference>
<name>A0A1Y5F6S6_9BACT</name>
<dbReference type="EMBL" id="MAAO01000006">
    <property type="protein sequence ID" value="OUR96445.1"/>
    <property type="molecule type" value="Genomic_DNA"/>
</dbReference>
<protein>
    <recommendedName>
        <fullName evidence="3">Lipoprotein</fullName>
    </recommendedName>
</protein>
<evidence type="ECO:0008006" key="3">
    <source>
        <dbReference type="Google" id="ProtNLM"/>
    </source>
</evidence>
<accession>A0A1Y5F6S6</accession>
<proteinExistence type="predicted"/>
<gene>
    <name evidence="1" type="ORF">A9Q84_08820</name>
</gene>
<dbReference type="Proteomes" id="UP000196531">
    <property type="component" value="Unassembled WGS sequence"/>
</dbReference>
<organism evidence="1 2">
    <name type="scientific">Halobacteriovorax marinus</name>
    <dbReference type="NCBI Taxonomy" id="97084"/>
    <lineage>
        <taxon>Bacteria</taxon>
        <taxon>Pseudomonadati</taxon>
        <taxon>Bdellovibrionota</taxon>
        <taxon>Bacteriovoracia</taxon>
        <taxon>Bacteriovoracales</taxon>
        <taxon>Halobacteriovoraceae</taxon>
        <taxon>Halobacteriovorax</taxon>
    </lineage>
</organism>
<sequence>MNKITSILMLCFLLTSCGGSKEDKVDNAILRANLALTRGDCQTAISILELQGRQTLNDIYLKTLASSYACRAGYKTTVLFATDIPKVTDAALLLRGLSTFTTSPNDSFDNLEYVDLQVALDILLYAGGTLLSQNPTSAIRDEIFGNAGQDINAFGFYLSFAQLGKFSYFYGNASAVTGIKGTGGVTSTNPCYLDYNANVNAFLTALSGAGLPTGVCAAGSDDGHPDLVSGVDTVDAARACEGIVGFNNMVDTLDSFIASSTSGDFGNLIGIKTAVDVVEALILVAKPTFDTAIFDTTSQDRCELLFAGNDEDIMYFYAGIFETLHR</sequence>
<dbReference type="PROSITE" id="PS51257">
    <property type="entry name" value="PROKAR_LIPOPROTEIN"/>
    <property type="match status" value="1"/>
</dbReference>
<evidence type="ECO:0000313" key="2">
    <source>
        <dbReference type="Proteomes" id="UP000196531"/>
    </source>
</evidence>